<reference evidence="9" key="1">
    <citation type="submission" date="2017-02" db="EMBL/GenBank/DDBJ databases">
        <authorList>
            <person name="Varghese N."/>
            <person name="Submissions S."/>
        </authorList>
    </citation>
    <scope>NUCLEOTIDE SEQUENCE [LARGE SCALE GENOMIC DNA]</scope>
    <source>
        <strain evidence="9">DSM 3072</strain>
    </source>
</reference>
<dbReference type="EMBL" id="FUXX01000016">
    <property type="protein sequence ID" value="SKA61827.1"/>
    <property type="molecule type" value="Genomic_DNA"/>
</dbReference>
<keyword evidence="8" id="KW-0966">Cell projection</keyword>
<feature type="domain" description="Flagellar basal body rod protein N-terminal" evidence="7">
    <location>
        <begin position="25"/>
        <end position="43"/>
    </location>
</feature>
<dbReference type="Pfam" id="PF00460">
    <property type="entry name" value="Flg_bb_rod"/>
    <property type="match status" value="1"/>
</dbReference>
<organism evidence="8 9">
    <name type="scientific">Succinivibrio dextrinosolvens DSM 3072</name>
    <dbReference type="NCBI Taxonomy" id="1123324"/>
    <lineage>
        <taxon>Bacteria</taxon>
        <taxon>Pseudomonadati</taxon>
        <taxon>Pseudomonadota</taxon>
        <taxon>Gammaproteobacteria</taxon>
        <taxon>Aeromonadales</taxon>
        <taxon>Succinivibrionaceae</taxon>
        <taxon>Succinivibrio</taxon>
    </lineage>
</organism>
<keyword evidence="8" id="KW-0282">Flagellum</keyword>
<keyword evidence="8" id="KW-0969">Cilium</keyword>
<evidence type="ECO:0000313" key="8">
    <source>
        <dbReference type="EMBL" id="SKA61827.1"/>
    </source>
</evidence>
<dbReference type="PIRSF" id="PIRSF002889">
    <property type="entry name" value="Rod_FlgB"/>
    <property type="match status" value="1"/>
</dbReference>
<dbReference type="InterPro" id="IPR006300">
    <property type="entry name" value="FlgB"/>
</dbReference>
<dbReference type="GO" id="GO:0030694">
    <property type="term" value="C:bacterial-type flagellum basal body, rod"/>
    <property type="evidence" value="ECO:0007669"/>
    <property type="project" value="InterPro"/>
</dbReference>
<dbReference type="STRING" id="83771.SAMN02910357_02331"/>
<protein>
    <recommendedName>
        <fullName evidence="3 6">Flagellar basal body rod protein FlgB</fullName>
    </recommendedName>
</protein>
<evidence type="ECO:0000256" key="2">
    <source>
        <dbReference type="ARBA" id="ARBA00009677"/>
    </source>
</evidence>
<keyword evidence="4 6" id="KW-0975">Bacterial flagellum</keyword>
<sequence>MVKGMSISFDKAFGVFQYTMGIRNQRAEVLAGNLANADTPGFKARDLDFDIAFKNAAHVQMEEPSNMIVTNSKHMKHSAIEDEPELTMKYRMPYQADTGNGNTVEVSTERMKYMNNNLEYQATLRFLNGRISKLKSALRASM</sequence>
<comment type="function">
    <text evidence="5 6">Structural component of flagellum, the bacterial motility apparatus. Part of the rod structure of flagellar basal body.</text>
</comment>
<proteinExistence type="inferred from homology"/>
<dbReference type="PANTHER" id="PTHR30435">
    <property type="entry name" value="FLAGELLAR PROTEIN"/>
    <property type="match status" value="1"/>
</dbReference>
<keyword evidence="9" id="KW-1185">Reference proteome</keyword>
<dbReference type="AlphaFoldDB" id="A0A1T4VA80"/>
<evidence type="ECO:0000259" key="7">
    <source>
        <dbReference type="Pfam" id="PF00460"/>
    </source>
</evidence>
<name>A0A1T4VA80_9GAMM</name>
<dbReference type="PANTHER" id="PTHR30435:SF12">
    <property type="entry name" value="FLAGELLAR BASAL BODY ROD PROTEIN FLGB"/>
    <property type="match status" value="1"/>
</dbReference>
<gene>
    <name evidence="8" type="ORF">SAMN02745213_01149</name>
</gene>
<comment type="subunit">
    <text evidence="6">The basal body constitutes a major portion of the flagellar organelle and consists of a number of rings mounted on a central rod.</text>
</comment>
<evidence type="ECO:0000256" key="3">
    <source>
        <dbReference type="ARBA" id="ARBA00014376"/>
    </source>
</evidence>
<dbReference type="Proteomes" id="UP000242432">
    <property type="component" value="Unassembled WGS sequence"/>
</dbReference>
<evidence type="ECO:0000256" key="5">
    <source>
        <dbReference type="ARBA" id="ARBA00024934"/>
    </source>
</evidence>
<dbReference type="GO" id="GO:0071978">
    <property type="term" value="P:bacterial-type flagellum-dependent swarming motility"/>
    <property type="evidence" value="ECO:0007669"/>
    <property type="project" value="TreeGrafter"/>
</dbReference>
<dbReference type="InterPro" id="IPR001444">
    <property type="entry name" value="Flag_bb_rod_N"/>
</dbReference>
<evidence type="ECO:0000313" key="9">
    <source>
        <dbReference type="Proteomes" id="UP000242432"/>
    </source>
</evidence>
<comment type="subcellular location">
    <subcellularLocation>
        <location evidence="1 6">Bacterial flagellum basal body</location>
    </subcellularLocation>
</comment>
<evidence type="ECO:0000256" key="4">
    <source>
        <dbReference type="ARBA" id="ARBA00023143"/>
    </source>
</evidence>
<comment type="similarity">
    <text evidence="2 6">Belongs to the flagella basal body rod proteins family.</text>
</comment>
<evidence type="ECO:0000256" key="6">
    <source>
        <dbReference type="PIRNR" id="PIRNR002889"/>
    </source>
</evidence>
<accession>A0A1T4VA80</accession>
<dbReference type="NCBIfam" id="TIGR01396">
    <property type="entry name" value="FlgB"/>
    <property type="match status" value="1"/>
</dbReference>
<evidence type="ECO:0000256" key="1">
    <source>
        <dbReference type="ARBA" id="ARBA00004117"/>
    </source>
</evidence>